<protein>
    <submittedName>
        <fullName evidence="2">Uncharacterized protein</fullName>
    </submittedName>
</protein>
<sequence>MVGNRKRNSGSRACLEQQSSSCYAVIATVVHNHREREQCSTTGKFIDPVEQIEPRPYVYFLELEELQLGATELELLQLGATELELLEQQLRISEQLPDQVTSGFQYLIDGLALPVFTISSVFMLTLWGLVTTVATGSGGLATTKISEGILMLWDCTIFDTLIVTTGGNY</sequence>
<keyword evidence="3" id="KW-1185">Reference proteome</keyword>
<accession>A0A5J5A5X4</accession>
<keyword evidence="1" id="KW-0812">Transmembrane</keyword>
<evidence type="ECO:0000256" key="1">
    <source>
        <dbReference type="SAM" id="Phobius"/>
    </source>
</evidence>
<dbReference type="EMBL" id="CM018046">
    <property type="protein sequence ID" value="KAA8525659.1"/>
    <property type="molecule type" value="Genomic_DNA"/>
</dbReference>
<keyword evidence="1" id="KW-0472">Membrane</keyword>
<evidence type="ECO:0000313" key="2">
    <source>
        <dbReference type="EMBL" id="KAA8525659.1"/>
    </source>
</evidence>
<name>A0A5J5A5X4_9ASTE</name>
<evidence type="ECO:0000313" key="3">
    <source>
        <dbReference type="Proteomes" id="UP000325577"/>
    </source>
</evidence>
<reference evidence="2 3" key="1">
    <citation type="submission" date="2019-09" db="EMBL/GenBank/DDBJ databases">
        <title>A chromosome-level genome assembly of the Chinese tupelo Nyssa sinensis.</title>
        <authorList>
            <person name="Yang X."/>
            <person name="Kang M."/>
            <person name="Yang Y."/>
            <person name="Xiong H."/>
            <person name="Wang M."/>
            <person name="Zhang Z."/>
            <person name="Wang Z."/>
            <person name="Wu H."/>
            <person name="Ma T."/>
            <person name="Liu J."/>
            <person name="Xi Z."/>
        </authorList>
    </citation>
    <scope>NUCLEOTIDE SEQUENCE [LARGE SCALE GENOMIC DNA]</scope>
    <source>
        <strain evidence="2">J267</strain>
        <tissue evidence="2">Leaf</tissue>
    </source>
</reference>
<dbReference type="AlphaFoldDB" id="A0A5J5A5X4"/>
<dbReference type="Proteomes" id="UP000325577">
    <property type="component" value="Linkage Group LG3"/>
</dbReference>
<organism evidence="2 3">
    <name type="scientific">Nyssa sinensis</name>
    <dbReference type="NCBI Taxonomy" id="561372"/>
    <lineage>
        <taxon>Eukaryota</taxon>
        <taxon>Viridiplantae</taxon>
        <taxon>Streptophyta</taxon>
        <taxon>Embryophyta</taxon>
        <taxon>Tracheophyta</taxon>
        <taxon>Spermatophyta</taxon>
        <taxon>Magnoliopsida</taxon>
        <taxon>eudicotyledons</taxon>
        <taxon>Gunneridae</taxon>
        <taxon>Pentapetalae</taxon>
        <taxon>asterids</taxon>
        <taxon>Cornales</taxon>
        <taxon>Nyssaceae</taxon>
        <taxon>Nyssa</taxon>
    </lineage>
</organism>
<proteinExistence type="predicted"/>
<keyword evidence="1" id="KW-1133">Transmembrane helix</keyword>
<feature type="transmembrane region" description="Helical" evidence="1">
    <location>
        <begin position="111"/>
        <end position="130"/>
    </location>
</feature>
<gene>
    <name evidence="2" type="ORF">F0562_007516</name>
</gene>